<proteinExistence type="predicted"/>
<accession>A0A934X4N1</accession>
<dbReference type="EMBL" id="JADIXZ010000004">
    <property type="protein sequence ID" value="MBK6301021.1"/>
    <property type="molecule type" value="Genomic_DNA"/>
</dbReference>
<sequence>MSLMPVVDTETWIDFRRQMLAYVQRRVGDHATAEDILQEVFLRVATRPESWERVTSPRHACGTSRNTRSPITIAEGAGKPRPPMTYSLRPPRRGRQ</sequence>
<gene>
    <name evidence="3" type="ORF">IPF40_08205</name>
</gene>
<dbReference type="InterPro" id="IPR013325">
    <property type="entry name" value="RNA_pol_sigma_r2"/>
</dbReference>
<dbReference type="SUPFAM" id="SSF88946">
    <property type="entry name" value="Sigma2 domain of RNA polymerase sigma factors"/>
    <property type="match status" value="1"/>
</dbReference>
<organism evidence="3 4">
    <name type="scientific">Candidatus Phosphoribacter hodrii</name>
    <dbReference type="NCBI Taxonomy" id="2953743"/>
    <lineage>
        <taxon>Bacteria</taxon>
        <taxon>Bacillati</taxon>
        <taxon>Actinomycetota</taxon>
        <taxon>Actinomycetes</taxon>
        <taxon>Micrococcales</taxon>
        <taxon>Dermatophilaceae</taxon>
        <taxon>Candidatus Phosphoribacter</taxon>
    </lineage>
</organism>
<dbReference type="GO" id="GO:0003700">
    <property type="term" value="F:DNA-binding transcription factor activity"/>
    <property type="evidence" value="ECO:0007669"/>
    <property type="project" value="InterPro"/>
</dbReference>
<evidence type="ECO:0000313" key="4">
    <source>
        <dbReference type="Proteomes" id="UP000718281"/>
    </source>
</evidence>
<dbReference type="InterPro" id="IPR007627">
    <property type="entry name" value="RNA_pol_sigma70_r2"/>
</dbReference>
<dbReference type="Gene3D" id="1.10.1740.10">
    <property type="match status" value="1"/>
</dbReference>
<protein>
    <recommendedName>
        <fullName evidence="2">RNA polymerase sigma-70 region 2 domain-containing protein</fullName>
    </recommendedName>
</protein>
<feature type="region of interest" description="Disordered" evidence="1">
    <location>
        <begin position="54"/>
        <end position="96"/>
    </location>
</feature>
<evidence type="ECO:0000313" key="3">
    <source>
        <dbReference type="EMBL" id="MBK6301021.1"/>
    </source>
</evidence>
<comment type="caution">
    <text evidence="3">The sequence shown here is derived from an EMBL/GenBank/DDBJ whole genome shotgun (WGS) entry which is preliminary data.</text>
</comment>
<dbReference type="Pfam" id="PF04542">
    <property type="entry name" value="Sigma70_r2"/>
    <property type="match status" value="1"/>
</dbReference>
<dbReference type="AlphaFoldDB" id="A0A934X4N1"/>
<reference evidence="3 4" key="1">
    <citation type="submission" date="2020-10" db="EMBL/GenBank/DDBJ databases">
        <title>Connecting structure to function with the recovery of over 1000 high-quality activated sludge metagenome-assembled genomes encoding full-length rRNA genes using long-read sequencing.</title>
        <authorList>
            <person name="Singleton C.M."/>
            <person name="Petriglieri F."/>
            <person name="Kristensen J.M."/>
            <person name="Kirkegaard R.H."/>
            <person name="Michaelsen T.Y."/>
            <person name="Andersen M.H."/>
            <person name="Karst S.M."/>
            <person name="Dueholm M.S."/>
            <person name="Nielsen P.H."/>
            <person name="Albertsen M."/>
        </authorList>
    </citation>
    <scope>NUCLEOTIDE SEQUENCE [LARGE SCALE GENOMIC DNA]</scope>
    <source>
        <strain evidence="3">AalE_18-Q3-R2-46_BAT3C.188</strain>
    </source>
</reference>
<evidence type="ECO:0000256" key="1">
    <source>
        <dbReference type="SAM" id="MobiDB-lite"/>
    </source>
</evidence>
<name>A0A934X4N1_9MICO</name>
<dbReference type="GO" id="GO:0006352">
    <property type="term" value="P:DNA-templated transcription initiation"/>
    <property type="evidence" value="ECO:0007669"/>
    <property type="project" value="InterPro"/>
</dbReference>
<evidence type="ECO:0000259" key="2">
    <source>
        <dbReference type="Pfam" id="PF04542"/>
    </source>
</evidence>
<feature type="domain" description="RNA polymerase sigma-70 region 2" evidence="2">
    <location>
        <begin position="15"/>
        <end position="56"/>
    </location>
</feature>
<dbReference type="Proteomes" id="UP000718281">
    <property type="component" value="Unassembled WGS sequence"/>
</dbReference>